<dbReference type="SUPFAM" id="SSF52200">
    <property type="entry name" value="Toll/Interleukin receptor TIR domain"/>
    <property type="match status" value="1"/>
</dbReference>
<dbReference type="Proteomes" id="UP000234190">
    <property type="component" value="Unassembled WGS sequence"/>
</dbReference>
<dbReference type="RefSeq" id="WP_102074159.1">
    <property type="nucleotide sequence ID" value="NZ_PDNW01000009.1"/>
</dbReference>
<sequence>MSISSLTTTINRLQRQLADISRGISQEVKKEADLIGRIGQVRRSITKNTSPSTLNSKLSEIERKQKDVASVASKKATLAKKEADKNSQLLKAKLDLAKEEERERKRISTAREREIRKENDLVRQGQAAQLLLQRQLNAEHAVSSKLTEDLSSVASLDDEPEIQYDLFISHASDDKDDLVEPLVKALQALDVKVWYDKFTLRVGDSLRKKIDQGLSNSRFGTLVLSSAFFAKQWPQYELDGMTALEMNGRKMILPIWHKTSKSEVIKFSPTLADKVALNSSLMTIEEIATELAEVVLER</sequence>
<accession>A0A2N4U3K5</accession>
<reference evidence="3 4" key="1">
    <citation type="submission" date="2017-10" db="EMBL/GenBank/DDBJ databases">
        <title>Two draft genome sequences of Pusillimonas sp. strains isolated from a nitrate- and radionuclide-contaminated groundwater in Russia.</title>
        <authorList>
            <person name="Grouzdev D.S."/>
            <person name="Tourova T.P."/>
            <person name="Goeva M.A."/>
            <person name="Babich T.L."/>
            <person name="Sokolova D.S."/>
            <person name="Abdullin R."/>
            <person name="Poltaraus A.B."/>
            <person name="Toshchakov S.V."/>
            <person name="Nazina T.N."/>
        </authorList>
    </citation>
    <scope>NUCLEOTIDE SEQUENCE [LARGE SCALE GENOMIC DNA]</scope>
    <source>
        <strain evidence="3 4">JR1/69-3-13</strain>
    </source>
</reference>
<dbReference type="OrthoDB" id="7055795at2"/>
<dbReference type="InterPro" id="IPR035897">
    <property type="entry name" value="Toll_tir_struct_dom_sf"/>
</dbReference>
<evidence type="ECO:0000259" key="2">
    <source>
        <dbReference type="PROSITE" id="PS50104"/>
    </source>
</evidence>
<evidence type="ECO:0000256" key="1">
    <source>
        <dbReference type="SAM" id="Coils"/>
    </source>
</evidence>
<protein>
    <submittedName>
        <fullName evidence="3">Molecular chaperone Tir</fullName>
    </submittedName>
</protein>
<dbReference type="Pfam" id="PF13676">
    <property type="entry name" value="TIR_2"/>
    <property type="match status" value="1"/>
</dbReference>
<feature type="domain" description="TIR" evidence="2">
    <location>
        <begin position="162"/>
        <end position="295"/>
    </location>
</feature>
<dbReference type="PROSITE" id="PS50104">
    <property type="entry name" value="TIR"/>
    <property type="match status" value="1"/>
</dbReference>
<organism evidence="3 4">
    <name type="scientific">Pollutimonas subterranea</name>
    <dbReference type="NCBI Taxonomy" id="2045210"/>
    <lineage>
        <taxon>Bacteria</taxon>
        <taxon>Pseudomonadati</taxon>
        <taxon>Pseudomonadota</taxon>
        <taxon>Betaproteobacteria</taxon>
        <taxon>Burkholderiales</taxon>
        <taxon>Alcaligenaceae</taxon>
        <taxon>Pollutimonas</taxon>
    </lineage>
</organism>
<comment type="caution">
    <text evidence="3">The sequence shown here is derived from an EMBL/GenBank/DDBJ whole genome shotgun (WGS) entry which is preliminary data.</text>
</comment>
<dbReference type="InterPro" id="IPR000157">
    <property type="entry name" value="TIR_dom"/>
</dbReference>
<gene>
    <name evidence="3" type="ORF">CR159_11800</name>
</gene>
<evidence type="ECO:0000313" key="3">
    <source>
        <dbReference type="EMBL" id="PLC49608.1"/>
    </source>
</evidence>
<keyword evidence="4" id="KW-1185">Reference proteome</keyword>
<feature type="coiled-coil region" evidence="1">
    <location>
        <begin position="80"/>
        <end position="117"/>
    </location>
</feature>
<evidence type="ECO:0000313" key="4">
    <source>
        <dbReference type="Proteomes" id="UP000234190"/>
    </source>
</evidence>
<keyword evidence="1" id="KW-0175">Coiled coil</keyword>
<dbReference type="GO" id="GO:0007165">
    <property type="term" value="P:signal transduction"/>
    <property type="evidence" value="ECO:0007669"/>
    <property type="project" value="InterPro"/>
</dbReference>
<name>A0A2N4U3K5_9BURK</name>
<dbReference type="EMBL" id="PDNW01000009">
    <property type="protein sequence ID" value="PLC49608.1"/>
    <property type="molecule type" value="Genomic_DNA"/>
</dbReference>
<proteinExistence type="predicted"/>
<dbReference type="Gene3D" id="3.40.50.10140">
    <property type="entry name" value="Toll/interleukin-1 receptor homology (TIR) domain"/>
    <property type="match status" value="1"/>
</dbReference>
<dbReference type="AlphaFoldDB" id="A0A2N4U3K5"/>